<evidence type="ECO:0000256" key="2">
    <source>
        <dbReference type="ARBA" id="ARBA00022980"/>
    </source>
</evidence>
<dbReference type="Proteomes" id="UP000294299">
    <property type="component" value="Chromosome NFRAN"/>
</dbReference>
<sequence>MEYVYAALLLHKLKQDINEDKVKSVIKSAGVEPDDVRVKSLVAALSEVNIEDALKAAPIAAAAPATGAAPSGAAAAASGAAPKEEEKKEEKKEEEALEGLSSLFG</sequence>
<dbReference type="OrthoDB" id="3337at2157"/>
<dbReference type="InterPro" id="IPR022295">
    <property type="entry name" value="Ribosomal_P1_arc"/>
</dbReference>
<proteinExistence type="inferred from homology"/>
<keyword evidence="7" id="KW-1185">Reference proteome</keyword>
<dbReference type="RefSeq" id="WP_134485337.1">
    <property type="nucleotide sequence ID" value="NZ_LR216287.1"/>
</dbReference>
<gene>
    <name evidence="6" type="primary">rpl</name>
    <name evidence="4" type="synonym">rpl12</name>
    <name evidence="6" type="ORF">NFRAN_3079</name>
</gene>
<dbReference type="GO" id="GO:0006414">
    <property type="term" value="P:translational elongation"/>
    <property type="evidence" value="ECO:0007669"/>
    <property type="project" value="InterPro"/>
</dbReference>
<dbReference type="EMBL" id="LR216287">
    <property type="protein sequence ID" value="VFJ15397.1"/>
    <property type="molecule type" value="Genomic_DNA"/>
</dbReference>
<comment type="function">
    <text evidence="4">Forms part of the ribosomal stalk, playing a central role in the interaction of the ribosome with GTP-bound translation factors.</text>
</comment>
<evidence type="ECO:0000313" key="6">
    <source>
        <dbReference type="EMBL" id="VFJ15397.1"/>
    </source>
</evidence>
<feature type="compositionally biased region" description="Basic and acidic residues" evidence="5">
    <location>
        <begin position="82"/>
        <end position="94"/>
    </location>
</feature>
<evidence type="ECO:0000256" key="4">
    <source>
        <dbReference type="HAMAP-Rule" id="MF_01478"/>
    </source>
</evidence>
<dbReference type="FunFam" id="1.10.10.1410:FF:000002">
    <property type="entry name" value="60S acidic ribosomal protein P2"/>
    <property type="match status" value="1"/>
</dbReference>
<dbReference type="InterPro" id="IPR038716">
    <property type="entry name" value="P1/P2_N_sf"/>
</dbReference>
<reference evidence="6 7" key="1">
    <citation type="submission" date="2019-02" db="EMBL/GenBank/DDBJ databases">
        <authorList>
            <person name="Lehtovirta-Morley E L."/>
        </authorList>
    </citation>
    <scope>NUCLEOTIDE SEQUENCE [LARGE SCALE GENOMIC DNA]</scope>
    <source>
        <strain evidence="6">NFRAN1</strain>
    </source>
</reference>
<dbReference type="Gene3D" id="1.10.10.1410">
    <property type="match status" value="1"/>
</dbReference>
<feature type="region of interest" description="Disordered" evidence="5">
    <location>
        <begin position="66"/>
        <end position="105"/>
    </location>
</feature>
<organism evidence="6 7">
    <name type="scientific">Candidatus Nitrosocosmicus franklandianus</name>
    <dbReference type="NCBI Taxonomy" id="1798806"/>
    <lineage>
        <taxon>Archaea</taxon>
        <taxon>Nitrososphaerota</taxon>
        <taxon>Nitrososphaeria</taxon>
        <taxon>Nitrososphaerales</taxon>
        <taxon>Nitrososphaeraceae</taxon>
        <taxon>Candidatus Nitrosocosmicus</taxon>
    </lineage>
</organism>
<dbReference type="NCBIfam" id="TIGR03685">
    <property type="entry name" value="ribo_P1_arch"/>
    <property type="match status" value="1"/>
</dbReference>
<dbReference type="PANTHER" id="PTHR45696:SF10">
    <property type="entry name" value="LARGE RIBOSOMAL SUBUNIT PROTEIN P1"/>
    <property type="match status" value="1"/>
</dbReference>
<evidence type="ECO:0000256" key="5">
    <source>
        <dbReference type="SAM" id="MobiDB-lite"/>
    </source>
</evidence>
<name>A0A484IEZ4_9ARCH</name>
<dbReference type="HAMAP" id="MF_01478">
    <property type="entry name" value="Ribosomal_L12_arch"/>
    <property type="match status" value="1"/>
</dbReference>
<dbReference type="InterPro" id="IPR027534">
    <property type="entry name" value="Ribosomal_P1/P2"/>
</dbReference>
<comment type="similarity">
    <text evidence="1 4">Belongs to the eukaryotic ribosomal protein P1/P2 family.</text>
</comment>
<keyword evidence="3 4" id="KW-0687">Ribonucleoprotein</keyword>
<dbReference type="GeneID" id="39422174"/>
<evidence type="ECO:0000313" key="7">
    <source>
        <dbReference type="Proteomes" id="UP000294299"/>
    </source>
</evidence>
<dbReference type="GO" id="GO:0003735">
    <property type="term" value="F:structural constituent of ribosome"/>
    <property type="evidence" value="ECO:0007669"/>
    <property type="project" value="InterPro"/>
</dbReference>
<comment type="subunit">
    <text evidence="4">Part of the 50S ribosomal subunit. Homodimer, it forms part of the ribosomal stalk which helps the ribosome interact with GTP-bound translation factors. Forms a heptameric L10(L12)2(L12)2(L12)2 complex, where L10 forms an elongated spine to which the L12 dimers bind in a sequential fashion.</text>
</comment>
<protein>
    <recommendedName>
        <fullName evidence="4">Large ribosomal subunit protein P1</fullName>
    </recommendedName>
</protein>
<dbReference type="GO" id="GO:1990904">
    <property type="term" value="C:ribonucleoprotein complex"/>
    <property type="evidence" value="ECO:0007669"/>
    <property type="project" value="UniProtKB-KW"/>
</dbReference>
<dbReference type="KEGG" id="nfn:NFRAN_3079"/>
<keyword evidence="2 4" id="KW-0689">Ribosomal protein</keyword>
<accession>A0A484IEZ4</accession>
<evidence type="ECO:0000256" key="1">
    <source>
        <dbReference type="ARBA" id="ARBA00005436"/>
    </source>
</evidence>
<dbReference type="AlphaFoldDB" id="A0A484IEZ4"/>
<dbReference type="GO" id="GO:0005840">
    <property type="term" value="C:ribosome"/>
    <property type="evidence" value="ECO:0007669"/>
    <property type="project" value="UniProtKB-KW"/>
</dbReference>
<dbReference type="PANTHER" id="PTHR45696">
    <property type="entry name" value="60S ACIDIC RIBOSOMAL PROTEIN P1"/>
    <property type="match status" value="1"/>
</dbReference>
<evidence type="ECO:0000256" key="3">
    <source>
        <dbReference type="ARBA" id="ARBA00023274"/>
    </source>
</evidence>
<dbReference type="Pfam" id="PF00428">
    <property type="entry name" value="Ribosomal_60s"/>
    <property type="match status" value="1"/>
</dbReference>
<dbReference type="CDD" id="cd05832">
    <property type="entry name" value="Ribosomal_L12p"/>
    <property type="match status" value="1"/>
</dbReference>
<feature type="compositionally biased region" description="Low complexity" evidence="5">
    <location>
        <begin position="66"/>
        <end position="81"/>
    </location>
</feature>